<evidence type="ECO:0000256" key="1">
    <source>
        <dbReference type="ARBA" id="ARBA00007768"/>
    </source>
</evidence>
<comment type="similarity">
    <text evidence="1 2">Belongs to the CutC family.</text>
</comment>
<protein>
    <recommendedName>
        <fullName evidence="2">PF03932 family protein CutC</fullName>
    </recommendedName>
</protein>
<evidence type="ECO:0000313" key="4">
    <source>
        <dbReference type="Proteomes" id="UP001319080"/>
    </source>
</evidence>
<dbReference type="HAMAP" id="MF_00795">
    <property type="entry name" value="CutC"/>
    <property type="match status" value="1"/>
</dbReference>
<proteinExistence type="inferred from homology"/>
<dbReference type="PANTHER" id="PTHR12598">
    <property type="entry name" value="COPPER HOMEOSTASIS PROTEIN CUTC"/>
    <property type="match status" value="1"/>
</dbReference>
<keyword evidence="4" id="KW-1185">Reference proteome</keyword>
<reference evidence="3 4" key="1">
    <citation type="submission" date="2021-05" db="EMBL/GenBank/DDBJ databases">
        <title>A Polyphasic approach of four new species of the genus Ohtaekwangia: Ohtaekwangia histidinii sp. nov., Ohtaekwangia cretensis sp. nov., Ohtaekwangia indiensis sp. nov., Ohtaekwangia reichenbachii sp. nov. from diverse environment.</title>
        <authorList>
            <person name="Octaviana S."/>
        </authorList>
    </citation>
    <scope>NUCLEOTIDE SEQUENCE [LARGE SCALE GENOMIC DNA]</scope>
    <source>
        <strain evidence="3 4">PWU5</strain>
    </source>
</reference>
<gene>
    <name evidence="2" type="primary">cutC</name>
    <name evidence="3" type="ORF">KK062_05645</name>
</gene>
<sequence>MKIEIVAYNIDSALKAQEGGADRIELCDSPGDGGTTPSHGTIEVIRQHLNIDVFVMIRPRGGDFHYNSYEYHAMKRDILQCQKLSVDGVVFGILNPDGTIDKKRCRELIEKARPLKVTCHRAFDMTRDPFEALEDCIEVGFDRILTSGQQPKALQGVDLLGELIKRAAGRIAIMPGSGVNEETVQDIVRKSGAREIHSSAVAYTTSAMEYKNLAIAGMGSEEGAEFKLRTVDPQIVRNLRTLAEKVYYTGV</sequence>
<accession>A0AAP2DUH7</accession>
<evidence type="ECO:0000313" key="3">
    <source>
        <dbReference type="EMBL" id="MBT1707693.1"/>
    </source>
</evidence>
<evidence type="ECO:0000256" key="2">
    <source>
        <dbReference type="HAMAP-Rule" id="MF_00795"/>
    </source>
</evidence>
<dbReference type="EMBL" id="JAHESE010000003">
    <property type="protein sequence ID" value="MBT1707693.1"/>
    <property type="molecule type" value="Genomic_DNA"/>
</dbReference>
<keyword evidence="2" id="KW-0963">Cytoplasm</keyword>
<comment type="caution">
    <text evidence="2">Once thought to be involved in copper homeostasis, experiments in E.coli have shown this is not the case.</text>
</comment>
<comment type="caution">
    <text evidence="3">The sequence shown here is derived from an EMBL/GenBank/DDBJ whole genome shotgun (WGS) entry which is preliminary data.</text>
</comment>
<organism evidence="3 4">
    <name type="scientific">Dawidia cretensis</name>
    <dbReference type="NCBI Taxonomy" id="2782350"/>
    <lineage>
        <taxon>Bacteria</taxon>
        <taxon>Pseudomonadati</taxon>
        <taxon>Bacteroidota</taxon>
        <taxon>Cytophagia</taxon>
        <taxon>Cytophagales</taxon>
        <taxon>Chryseotaleaceae</taxon>
        <taxon>Dawidia</taxon>
    </lineage>
</organism>
<dbReference type="AlphaFoldDB" id="A0AAP2DUH7"/>
<comment type="subcellular location">
    <subcellularLocation>
        <location evidence="2">Cytoplasm</location>
    </subcellularLocation>
</comment>
<dbReference type="Pfam" id="PF03932">
    <property type="entry name" value="CutC"/>
    <property type="match status" value="1"/>
</dbReference>
<dbReference type="SUPFAM" id="SSF110395">
    <property type="entry name" value="CutC-like"/>
    <property type="match status" value="1"/>
</dbReference>
<dbReference type="GO" id="GO:0005737">
    <property type="term" value="C:cytoplasm"/>
    <property type="evidence" value="ECO:0007669"/>
    <property type="project" value="UniProtKB-SubCell"/>
</dbReference>
<dbReference type="Gene3D" id="3.20.20.380">
    <property type="entry name" value="Copper homeostasis (CutC) domain"/>
    <property type="match status" value="1"/>
</dbReference>
<dbReference type="PANTHER" id="PTHR12598:SF0">
    <property type="entry name" value="COPPER HOMEOSTASIS PROTEIN CUTC HOMOLOG"/>
    <property type="match status" value="1"/>
</dbReference>
<dbReference type="FunFam" id="3.20.20.380:FF:000001">
    <property type="entry name" value="Copper homeostasis protein CutC"/>
    <property type="match status" value="1"/>
</dbReference>
<dbReference type="InterPro" id="IPR005627">
    <property type="entry name" value="CutC-like"/>
</dbReference>
<dbReference type="GO" id="GO:0005507">
    <property type="term" value="F:copper ion binding"/>
    <property type="evidence" value="ECO:0007669"/>
    <property type="project" value="TreeGrafter"/>
</dbReference>
<name>A0AAP2DUH7_9BACT</name>
<dbReference type="RefSeq" id="WP_254083284.1">
    <property type="nucleotide sequence ID" value="NZ_JAHESE010000003.1"/>
</dbReference>
<dbReference type="InterPro" id="IPR036822">
    <property type="entry name" value="CutC-like_dom_sf"/>
</dbReference>
<dbReference type="Proteomes" id="UP001319080">
    <property type="component" value="Unassembled WGS sequence"/>
</dbReference>